<dbReference type="GO" id="GO:0006654">
    <property type="term" value="P:phosphatidic acid biosynthetic process"/>
    <property type="evidence" value="ECO:0007669"/>
    <property type="project" value="TreeGrafter"/>
</dbReference>
<dbReference type="SMART" id="SM00563">
    <property type="entry name" value="PlsC"/>
    <property type="match status" value="1"/>
</dbReference>
<evidence type="ECO:0000256" key="4">
    <source>
        <dbReference type="SAM" id="Phobius"/>
    </source>
</evidence>
<dbReference type="OrthoDB" id="5290997at2"/>
<evidence type="ECO:0000259" key="5">
    <source>
        <dbReference type="SMART" id="SM00563"/>
    </source>
</evidence>
<evidence type="ECO:0000256" key="3">
    <source>
        <dbReference type="ARBA" id="ARBA00023315"/>
    </source>
</evidence>
<evidence type="ECO:0000313" key="6">
    <source>
        <dbReference type="EMBL" id="KAA5604496.1"/>
    </source>
</evidence>
<evidence type="ECO:0000313" key="7">
    <source>
        <dbReference type="Proteomes" id="UP000324065"/>
    </source>
</evidence>
<name>A0A5M6I8C0_9PROT</name>
<dbReference type="AlphaFoldDB" id="A0A5M6I8C0"/>
<dbReference type="InterPro" id="IPR002123">
    <property type="entry name" value="Plipid/glycerol_acylTrfase"/>
</dbReference>
<evidence type="ECO:0000256" key="1">
    <source>
        <dbReference type="ARBA" id="ARBA00005189"/>
    </source>
</evidence>
<keyword evidence="4" id="KW-0472">Membrane</keyword>
<dbReference type="SUPFAM" id="SSF69593">
    <property type="entry name" value="Glycerol-3-phosphate (1)-acyltransferase"/>
    <property type="match status" value="1"/>
</dbReference>
<keyword evidence="2 6" id="KW-0808">Transferase</keyword>
<dbReference type="Proteomes" id="UP000324065">
    <property type="component" value="Unassembled WGS sequence"/>
</dbReference>
<dbReference type="PANTHER" id="PTHR10434:SF40">
    <property type="entry name" value="1-ACYL-SN-GLYCEROL-3-PHOSPHATE ACYLTRANSFERASE"/>
    <property type="match status" value="1"/>
</dbReference>
<comment type="pathway">
    <text evidence="1">Lipid metabolism.</text>
</comment>
<proteinExistence type="predicted"/>
<keyword evidence="4" id="KW-0812">Transmembrane</keyword>
<comment type="caution">
    <text evidence="6">The sequence shown here is derived from an EMBL/GenBank/DDBJ whole genome shotgun (WGS) entry which is preliminary data.</text>
</comment>
<feature type="transmembrane region" description="Helical" evidence="4">
    <location>
        <begin position="6"/>
        <end position="27"/>
    </location>
</feature>
<feature type="domain" description="Phospholipid/glycerol acyltransferase" evidence="5">
    <location>
        <begin position="71"/>
        <end position="186"/>
    </location>
</feature>
<sequence>MTVMRSLVFNIFYVTWTLILGILYLPLLAGPRRPIQRGCRFWLAGLRAMAQRIAGVRCRIEGLENLPKGPLIVAAKHQSAYDTFLFHSLLDDPVYVLKRELFRIPLVGWYMQVAGMVGIDRSAGAQALRGMMKGCGDALAEGRQIVIFPEGTRVSPGESRPYHPGVAALYTRFPDVPVVPVALNSGLLWGRKAFWKEPGTITVRVLPPVPAGLDRKAFLATLRTQVEGACAALPSPTA</sequence>
<accession>A0A5M6I8C0</accession>
<protein>
    <submittedName>
        <fullName evidence="6">1-acyl-sn-glycerol-3-phosphate acyltransferase</fullName>
    </submittedName>
</protein>
<keyword evidence="7" id="KW-1185">Reference proteome</keyword>
<organism evidence="6 7">
    <name type="scientific">Roseospira marina</name>
    <dbReference type="NCBI Taxonomy" id="140057"/>
    <lineage>
        <taxon>Bacteria</taxon>
        <taxon>Pseudomonadati</taxon>
        <taxon>Pseudomonadota</taxon>
        <taxon>Alphaproteobacteria</taxon>
        <taxon>Rhodospirillales</taxon>
        <taxon>Rhodospirillaceae</taxon>
        <taxon>Roseospira</taxon>
    </lineage>
</organism>
<reference evidence="6 7" key="1">
    <citation type="submission" date="2019-09" db="EMBL/GenBank/DDBJ databases">
        <title>Genome sequence of Roseospira marina, one of the more divergent members of the non-sulfur purple photosynthetic bacterial family, the Rhodospirillaceae.</title>
        <authorList>
            <person name="Meyer T."/>
            <person name="Kyndt J."/>
        </authorList>
    </citation>
    <scope>NUCLEOTIDE SEQUENCE [LARGE SCALE GENOMIC DNA]</scope>
    <source>
        <strain evidence="6 7">DSM 15113</strain>
    </source>
</reference>
<keyword evidence="3 6" id="KW-0012">Acyltransferase</keyword>
<keyword evidence="4" id="KW-1133">Transmembrane helix</keyword>
<dbReference type="Pfam" id="PF01553">
    <property type="entry name" value="Acyltransferase"/>
    <property type="match status" value="1"/>
</dbReference>
<evidence type="ECO:0000256" key="2">
    <source>
        <dbReference type="ARBA" id="ARBA00022679"/>
    </source>
</evidence>
<dbReference type="PANTHER" id="PTHR10434">
    <property type="entry name" value="1-ACYL-SN-GLYCEROL-3-PHOSPHATE ACYLTRANSFERASE"/>
    <property type="match status" value="1"/>
</dbReference>
<gene>
    <name evidence="6" type="ORF">F1188_15780</name>
</gene>
<dbReference type="EMBL" id="VWPJ01000017">
    <property type="protein sequence ID" value="KAA5604496.1"/>
    <property type="molecule type" value="Genomic_DNA"/>
</dbReference>
<dbReference type="RefSeq" id="WP_150063406.1">
    <property type="nucleotide sequence ID" value="NZ_JACHII010000015.1"/>
</dbReference>
<dbReference type="CDD" id="cd07989">
    <property type="entry name" value="LPLAT_AGPAT-like"/>
    <property type="match status" value="1"/>
</dbReference>
<dbReference type="GO" id="GO:0003841">
    <property type="term" value="F:1-acylglycerol-3-phosphate O-acyltransferase activity"/>
    <property type="evidence" value="ECO:0007669"/>
    <property type="project" value="TreeGrafter"/>
</dbReference>